<organism evidence="7 8">
    <name type="scientific">Lepeophtheirus salmonis</name>
    <name type="common">Salmon louse</name>
    <name type="synonym">Caligus salmonis</name>
    <dbReference type="NCBI Taxonomy" id="72036"/>
    <lineage>
        <taxon>Eukaryota</taxon>
        <taxon>Metazoa</taxon>
        <taxon>Ecdysozoa</taxon>
        <taxon>Arthropoda</taxon>
        <taxon>Crustacea</taxon>
        <taxon>Multicrustacea</taxon>
        <taxon>Hexanauplia</taxon>
        <taxon>Copepoda</taxon>
        <taxon>Siphonostomatoida</taxon>
        <taxon>Caligidae</taxon>
        <taxon>Lepeophtheirus</taxon>
    </lineage>
</organism>
<feature type="region of interest" description="Disordered" evidence="5">
    <location>
        <begin position="983"/>
        <end position="1027"/>
    </location>
</feature>
<dbReference type="Pfam" id="PF07679">
    <property type="entry name" value="I-set"/>
    <property type="match status" value="2"/>
</dbReference>
<dbReference type="InterPro" id="IPR036116">
    <property type="entry name" value="FN3_sf"/>
</dbReference>
<evidence type="ECO:0000256" key="2">
    <source>
        <dbReference type="ARBA" id="ARBA00022737"/>
    </source>
</evidence>
<dbReference type="InterPro" id="IPR036179">
    <property type="entry name" value="Ig-like_dom_sf"/>
</dbReference>
<dbReference type="PROSITE" id="PS50853">
    <property type="entry name" value="FN3"/>
    <property type="match status" value="2"/>
</dbReference>
<dbReference type="InterPro" id="IPR051170">
    <property type="entry name" value="Neural/epithelial_adhesion"/>
</dbReference>
<dbReference type="InterPro" id="IPR003598">
    <property type="entry name" value="Ig_sub2"/>
</dbReference>
<evidence type="ECO:0000256" key="3">
    <source>
        <dbReference type="ARBA" id="ARBA00023157"/>
    </source>
</evidence>
<dbReference type="GO" id="GO:0030154">
    <property type="term" value="P:cell differentiation"/>
    <property type="evidence" value="ECO:0007669"/>
    <property type="project" value="UniProtKB-ARBA"/>
</dbReference>
<dbReference type="InterPro" id="IPR037171">
    <property type="entry name" value="NagB/RpiA_transferase-like"/>
</dbReference>
<feature type="region of interest" description="Disordered" evidence="5">
    <location>
        <begin position="760"/>
        <end position="808"/>
    </location>
</feature>
<feature type="signal peptide" evidence="6">
    <location>
        <begin position="1"/>
        <end position="25"/>
    </location>
</feature>
<evidence type="ECO:0000256" key="5">
    <source>
        <dbReference type="SAM" id="MobiDB-lite"/>
    </source>
</evidence>
<dbReference type="SUPFAM" id="SSF49265">
    <property type="entry name" value="Fibronectin type III"/>
    <property type="match status" value="2"/>
</dbReference>
<keyword evidence="2" id="KW-0677">Repeat</keyword>
<dbReference type="PANTHER" id="PTHR12231:SF269">
    <property type="entry name" value="FASCILIN 2-LIKE PROTEIN"/>
    <property type="match status" value="1"/>
</dbReference>
<sequence>MEYRASSLVCAVALLYSCCYSEVFANHLTIFPTGKQLRPIGKNLFITCKANVQNPELIRDLKWLGPDGEPVPEGDKIYIEELPGDPAKALFIKHLREEYSGKYTCSAIYANNEKNSRRMWKYLHILALHGIMLPNPPASVDWLKESLILSTGNRYVIESDGLLIKDISREDAGTYTCRAKVFETGSLEERDIKLEVQVKPKWVTRPGPVKGIENEKAEFHCKASGTPRPTYTWVDWEGRDATNKDGWTLKKDTGHLIAYQLHRRDAGEYRCIAENSAGRIESSNFLNGKLFVRPLEIPCRIFFWRKWSSNEPFIPGGQPNDDRILVHNFIERAPDYTEGEQKWRVSELTISNVARKDDGLYELEFSPTFEEQPMDKQWSWDQNPINLTCIATAIPNATISWWIRDREIDREIIDRNYRVFGKGPRSDLIVTPLTRQYYGRYTCKAFNNHGQASHEISLKEAEEPSMIQQVIHDKVTATTVQFRFVAPVNTGGLPLDSYAVEYKEKSLEWKNADRRVWPISPSGSYILENLHPTTTYHFRFASKNLVGFSEWMNGMPIIMPQRGPPESPIIMGMHLLLSEGYNGPSETDVSPNTIYNLTSPNFFEIGWYIPEDNGEPLDYFEVSYYPIRVTYHGDHSKKPYSMPTIGPRIGDLYRTEVPHPGNVRYELKDLYPNTHYTIELRAHNSFGFSPSSFIIIKTAKDPSLPDIIPSPNPVGISETSFGLSSFSSFHIVCLPMDFALCKTRKKGFMFKLSRRLKKSRKYEGISSERKQLNPNRSSAHLTHPSSTTTPNRPMQRTESRAQNGTEEAPEIISHYAQLRSKPAPTKMSPSHHYSMPALDLSDDDDQYETPNHIMQKCRMYESAWMLNENKRSKVTDITKKDSRQTLVITLSEQETSSSSEWNKSRVRPPPPIPPRANKTITVGRSKPGRCVIVRLRDPSQVVFWTMAQSKNSEILSKKLHQIDSNFEDFVNAYGSITIEEKKIKETKAPSSRSKSRKRNGSKFRRPRNETQENDTSSGKSPRCSKELNESDSKECIKNWTREWIWYFMENNDSSLYIFPRPILGKIPNFLYSKDAARLLTRLKEFKDASIIKVDSSMSLMPLRELVLQNKEFKEQKRFCNCFNKKRIDNLWKPIRIGLKSLIRKIDIFVVGSVAVCRNGVRLGTGKGIIDIEWGILYDAGAVDEKNHSRHSGG</sequence>
<dbReference type="GO" id="GO:0009653">
    <property type="term" value="P:anatomical structure morphogenesis"/>
    <property type="evidence" value="ECO:0007669"/>
    <property type="project" value="UniProtKB-ARBA"/>
</dbReference>
<evidence type="ECO:0000313" key="8">
    <source>
        <dbReference type="Proteomes" id="UP000675881"/>
    </source>
</evidence>
<gene>
    <name evidence="7" type="ORF">LSAA_6278</name>
</gene>
<dbReference type="SMART" id="SM00409">
    <property type="entry name" value="IG"/>
    <property type="match status" value="4"/>
</dbReference>
<dbReference type="PROSITE" id="PS50835">
    <property type="entry name" value="IG_LIKE"/>
    <property type="match status" value="3"/>
</dbReference>
<feature type="compositionally biased region" description="Basic and acidic residues" evidence="5">
    <location>
        <begin position="761"/>
        <end position="771"/>
    </location>
</feature>
<dbReference type="SMART" id="SM00408">
    <property type="entry name" value="IGc2"/>
    <property type="match status" value="4"/>
</dbReference>
<keyword evidence="4" id="KW-0393">Immunoglobulin domain</keyword>
<feature type="compositionally biased region" description="Polar residues" evidence="5">
    <location>
        <begin position="772"/>
        <end position="805"/>
    </location>
</feature>
<dbReference type="Proteomes" id="UP000675881">
    <property type="component" value="Chromosome 2"/>
</dbReference>
<keyword evidence="8" id="KW-1185">Reference proteome</keyword>
<dbReference type="Pfam" id="PF00041">
    <property type="entry name" value="fn3"/>
    <property type="match status" value="2"/>
</dbReference>
<dbReference type="CDD" id="cd00096">
    <property type="entry name" value="Ig"/>
    <property type="match status" value="2"/>
</dbReference>
<evidence type="ECO:0000256" key="1">
    <source>
        <dbReference type="ARBA" id="ARBA00022729"/>
    </source>
</evidence>
<evidence type="ECO:0000313" key="7">
    <source>
        <dbReference type="EMBL" id="CAF2871934.1"/>
    </source>
</evidence>
<feature type="region of interest" description="Disordered" evidence="5">
    <location>
        <begin position="894"/>
        <end position="919"/>
    </location>
</feature>
<evidence type="ECO:0000256" key="6">
    <source>
        <dbReference type="SAM" id="SignalP"/>
    </source>
</evidence>
<dbReference type="InterPro" id="IPR007110">
    <property type="entry name" value="Ig-like_dom"/>
</dbReference>
<dbReference type="Pfam" id="PF13927">
    <property type="entry name" value="Ig_3"/>
    <property type="match status" value="1"/>
</dbReference>
<dbReference type="PROSITE" id="PS51257">
    <property type="entry name" value="PROKAR_LIPOPROTEIN"/>
    <property type="match status" value="1"/>
</dbReference>
<dbReference type="FunFam" id="2.60.40.10:FF:000032">
    <property type="entry name" value="palladin isoform X1"/>
    <property type="match status" value="1"/>
</dbReference>
<keyword evidence="3" id="KW-1015">Disulfide bond</keyword>
<dbReference type="SUPFAM" id="SSF100950">
    <property type="entry name" value="NagB/RpiA/CoA transferase-like"/>
    <property type="match status" value="1"/>
</dbReference>
<dbReference type="AlphaFoldDB" id="A0A7R8CN39"/>
<keyword evidence="1 6" id="KW-0732">Signal</keyword>
<feature type="compositionally biased region" description="Basic residues" evidence="5">
    <location>
        <begin position="993"/>
        <end position="1005"/>
    </location>
</feature>
<proteinExistence type="predicted"/>
<dbReference type="OrthoDB" id="10056271at2759"/>
<dbReference type="InterPro" id="IPR013783">
    <property type="entry name" value="Ig-like_fold"/>
</dbReference>
<dbReference type="InterPro" id="IPR003961">
    <property type="entry name" value="FN3_dom"/>
</dbReference>
<dbReference type="Gene3D" id="2.60.40.10">
    <property type="entry name" value="Immunoglobulins"/>
    <property type="match status" value="6"/>
</dbReference>
<dbReference type="SMART" id="SM00060">
    <property type="entry name" value="FN3"/>
    <property type="match status" value="2"/>
</dbReference>
<name>A0A7R8CN39_LEPSM</name>
<dbReference type="CDD" id="cd00063">
    <property type="entry name" value="FN3"/>
    <property type="match status" value="2"/>
</dbReference>
<dbReference type="InterPro" id="IPR003599">
    <property type="entry name" value="Ig_sub"/>
</dbReference>
<evidence type="ECO:0000256" key="4">
    <source>
        <dbReference type="ARBA" id="ARBA00023319"/>
    </source>
</evidence>
<dbReference type="PANTHER" id="PTHR12231">
    <property type="entry name" value="CTX-RELATED TYPE I TRANSMEMBRANE PROTEIN"/>
    <property type="match status" value="1"/>
</dbReference>
<accession>A0A7R8CN39</accession>
<dbReference type="EMBL" id="HG994581">
    <property type="protein sequence ID" value="CAF2871934.1"/>
    <property type="molecule type" value="Genomic_DNA"/>
</dbReference>
<dbReference type="SUPFAM" id="SSF48726">
    <property type="entry name" value="Immunoglobulin"/>
    <property type="match status" value="3"/>
</dbReference>
<dbReference type="GO" id="GO:0043005">
    <property type="term" value="C:neuron projection"/>
    <property type="evidence" value="ECO:0007669"/>
    <property type="project" value="TreeGrafter"/>
</dbReference>
<dbReference type="InterPro" id="IPR013098">
    <property type="entry name" value="Ig_I-set"/>
</dbReference>
<protein>
    <submittedName>
        <fullName evidence="7">NCAM</fullName>
    </submittedName>
</protein>
<reference evidence="7" key="1">
    <citation type="submission" date="2021-02" db="EMBL/GenBank/DDBJ databases">
        <authorList>
            <person name="Bekaert M."/>
        </authorList>
    </citation>
    <scope>NUCLEOTIDE SEQUENCE</scope>
    <source>
        <strain evidence="7">IoA-00</strain>
    </source>
</reference>
<feature type="chain" id="PRO_5043389021" evidence="6">
    <location>
        <begin position="26"/>
        <end position="1193"/>
    </location>
</feature>